<evidence type="ECO:0000256" key="1">
    <source>
        <dbReference type="SAM" id="SignalP"/>
    </source>
</evidence>
<comment type="caution">
    <text evidence="2">The sequence shown here is derived from an EMBL/GenBank/DDBJ whole genome shotgun (WGS) entry which is preliminary data.</text>
</comment>
<evidence type="ECO:0000313" key="2">
    <source>
        <dbReference type="EMBL" id="MBB2155533.1"/>
    </source>
</evidence>
<sequence length="109" mass="11725">MSMQPPPVPVLLAMGFCLCGFAPAPDEGTPLPAGSHAVSDSGHPVVITSDSRAFCERLVTVIDAYGPPLTREVHDLRIQGAHLCREGRVRSGIVQLRRALMVLKEDNHS</sequence>
<gene>
    <name evidence="2" type="ORF">HLH33_04290</name>
</gene>
<accession>A0A7W4FD73</accession>
<keyword evidence="1" id="KW-0732">Signal</keyword>
<organism evidence="2 3">
    <name type="scientific">Gluconacetobacter diazotrophicus</name>
    <name type="common">Acetobacter diazotrophicus</name>
    <dbReference type="NCBI Taxonomy" id="33996"/>
    <lineage>
        <taxon>Bacteria</taxon>
        <taxon>Pseudomonadati</taxon>
        <taxon>Pseudomonadota</taxon>
        <taxon>Alphaproteobacteria</taxon>
        <taxon>Acetobacterales</taxon>
        <taxon>Acetobacteraceae</taxon>
        <taxon>Gluconacetobacter</taxon>
    </lineage>
</organism>
<dbReference type="EMBL" id="JABEQG010000005">
    <property type="protein sequence ID" value="MBB2155533.1"/>
    <property type="molecule type" value="Genomic_DNA"/>
</dbReference>
<name>A0A7W4FD73_GLUDI</name>
<feature type="chain" id="PRO_5041181686" evidence="1">
    <location>
        <begin position="25"/>
        <end position="109"/>
    </location>
</feature>
<dbReference type="AlphaFoldDB" id="A0A7W4FD73"/>
<proteinExistence type="predicted"/>
<reference evidence="2 3" key="1">
    <citation type="submission" date="2020-04" db="EMBL/GenBank/DDBJ databases">
        <title>Description of novel Gluconacetobacter.</title>
        <authorList>
            <person name="Sombolestani A."/>
        </authorList>
    </citation>
    <scope>NUCLEOTIDE SEQUENCE [LARGE SCALE GENOMIC DNA]</scope>
    <source>
        <strain evidence="2 3">LMG 7603</strain>
    </source>
</reference>
<protein>
    <submittedName>
        <fullName evidence="2">Uncharacterized protein</fullName>
    </submittedName>
</protein>
<dbReference type="RefSeq" id="WP_012554161.1">
    <property type="nucleotide sequence ID" value="NZ_JABEQG010000005.1"/>
</dbReference>
<evidence type="ECO:0000313" key="3">
    <source>
        <dbReference type="Proteomes" id="UP000550787"/>
    </source>
</evidence>
<dbReference type="Proteomes" id="UP000550787">
    <property type="component" value="Unassembled WGS sequence"/>
</dbReference>
<feature type="signal peptide" evidence="1">
    <location>
        <begin position="1"/>
        <end position="24"/>
    </location>
</feature>